<evidence type="ECO:0000256" key="1">
    <source>
        <dbReference type="SAM" id="Phobius"/>
    </source>
</evidence>
<keyword evidence="1" id="KW-0472">Membrane</keyword>
<proteinExistence type="predicted"/>
<dbReference type="PANTHER" id="PTHR43471">
    <property type="entry name" value="ABC TRANSPORTER PERMEASE"/>
    <property type="match status" value="1"/>
</dbReference>
<sequence length="317" mass="34878">MSRALSILLKKEIADHIHSWRFNILIALIALTATASMVTVAQTIRDVLSKAANQPFGETFVFLQMLTASNGRLPSFLAFVSFLAPLLGIAMTFDAISSERQKGTLLRLLAQPLYRDDIILAKWLSSLLVITVFFLALGFFVIGLGMFIFGLPPSFEEVLRIVVFLLVTALYVAVWMSLGVLFSLIFRQGATSVLALLAMWLTLTLFYPMIVDVIAPVKQSGTSEEILQSIAWHQGLSRLSPATLYDEATTTLLTPSVRALGPLSLEQLVGAIPAPLPFTESLLLIWPQIVGLIAMSVILFGLSFTLFMRQDIRSTRA</sequence>
<dbReference type="GO" id="GO:0005886">
    <property type="term" value="C:plasma membrane"/>
    <property type="evidence" value="ECO:0007669"/>
    <property type="project" value="UniProtKB-SubCell"/>
</dbReference>
<name>A0A2R6Y3I5_9BACL</name>
<feature type="transmembrane region" description="Helical" evidence="1">
    <location>
        <begin position="285"/>
        <end position="307"/>
    </location>
</feature>
<dbReference type="Pfam" id="PF12679">
    <property type="entry name" value="ABC2_membrane_2"/>
    <property type="match status" value="1"/>
</dbReference>
<dbReference type="EMBL" id="PEBX01000010">
    <property type="protein sequence ID" value="PTQ57250.1"/>
    <property type="molecule type" value="Genomic_DNA"/>
</dbReference>
<feature type="transmembrane region" description="Helical" evidence="1">
    <location>
        <begin position="193"/>
        <end position="210"/>
    </location>
</feature>
<evidence type="ECO:0000313" key="2">
    <source>
        <dbReference type="EMBL" id="PTQ57250.1"/>
    </source>
</evidence>
<keyword evidence="1" id="KW-0812">Transmembrane</keyword>
<dbReference type="PANTHER" id="PTHR43471:SF14">
    <property type="entry name" value="ABC-2 TYPE TRANSPORT SYSTEM PERMEASE PROTEIN"/>
    <property type="match status" value="1"/>
</dbReference>
<feature type="transmembrane region" description="Helical" evidence="1">
    <location>
        <begin position="20"/>
        <end position="41"/>
    </location>
</feature>
<evidence type="ECO:0000313" key="3">
    <source>
        <dbReference type="Proteomes" id="UP000244338"/>
    </source>
</evidence>
<feature type="transmembrane region" description="Helical" evidence="1">
    <location>
        <begin position="76"/>
        <end position="97"/>
    </location>
</feature>
<reference evidence="3" key="1">
    <citation type="journal article" date="2018" name="Sci. Rep.">
        <title>Lignite coal burning seam in the remote Altai Mountains harbors a hydrogen-driven thermophilic microbial community.</title>
        <authorList>
            <person name="Kadnikov V.V."/>
            <person name="Mardanov A.V."/>
            <person name="Ivasenko D.A."/>
            <person name="Antsiferov D.V."/>
            <person name="Beletsky A.V."/>
            <person name="Karnachuk O.V."/>
            <person name="Ravin N.V."/>
        </authorList>
    </citation>
    <scope>NUCLEOTIDE SEQUENCE [LARGE SCALE GENOMIC DNA]</scope>
</reference>
<keyword evidence="1" id="KW-1133">Transmembrane helix</keyword>
<feature type="transmembrane region" description="Helical" evidence="1">
    <location>
        <begin position="161"/>
        <end position="186"/>
    </location>
</feature>
<feature type="transmembrane region" description="Helical" evidence="1">
    <location>
        <begin position="118"/>
        <end position="149"/>
    </location>
</feature>
<dbReference type="Proteomes" id="UP000244338">
    <property type="component" value="Unassembled WGS sequence"/>
</dbReference>
<dbReference type="GO" id="GO:0140359">
    <property type="term" value="F:ABC-type transporter activity"/>
    <property type="evidence" value="ECO:0007669"/>
    <property type="project" value="InterPro"/>
</dbReference>
<accession>A0A2R6Y3I5</accession>
<gene>
    <name evidence="2" type="ORF">BSOLF_2015</name>
</gene>
<dbReference type="AlphaFoldDB" id="A0A2R6Y3I5"/>
<protein>
    <submittedName>
        <fullName evidence="2">ABC-type transport, permease protein</fullName>
    </submittedName>
</protein>
<comment type="caution">
    <text evidence="2">The sequence shown here is derived from an EMBL/GenBank/DDBJ whole genome shotgun (WGS) entry which is preliminary data.</text>
</comment>
<organism evidence="2 3">
    <name type="scientific">Candidatus Carbonibacillus altaicus</name>
    <dbReference type="NCBI Taxonomy" id="2163959"/>
    <lineage>
        <taxon>Bacteria</taxon>
        <taxon>Bacillati</taxon>
        <taxon>Bacillota</taxon>
        <taxon>Bacilli</taxon>
        <taxon>Bacillales</taxon>
        <taxon>Candidatus Carbonibacillus</taxon>
    </lineage>
</organism>